<dbReference type="EMBL" id="CP134185">
    <property type="protein sequence ID" value="WPA98663.1"/>
    <property type="molecule type" value="Genomic_DNA"/>
</dbReference>
<organism evidence="1 2">
    <name type="scientific">Cercospora beticola</name>
    <name type="common">Sugarbeet leaf spot fungus</name>
    <dbReference type="NCBI Taxonomy" id="122368"/>
    <lineage>
        <taxon>Eukaryota</taxon>
        <taxon>Fungi</taxon>
        <taxon>Dikarya</taxon>
        <taxon>Ascomycota</taxon>
        <taxon>Pezizomycotina</taxon>
        <taxon>Dothideomycetes</taxon>
        <taxon>Dothideomycetidae</taxon>
        <taxon>Mycosphaerellales</taxon>
        <taxon>Mycosphaerellaceae</taxon>
        <taxon>Cercospora</taxon>
    </lineage>
</organism>
<evidence type="ECO:0000313" key="2">
    <source>
        <dbReference type="Proteomes" id="UP001302367"/>
    </source>
</evidence>
<keyword evidence="2" id="KW-1185">Reference proteome</keyword>
<gene>
    <name evidence="1" type="ORF">RHO25_003276</name>
</gene>
<dbReference type="Proteomes" id="UP001302367">
    <property type="component" value="Chromosome 2"/>
</dbReference>
<proteinExistence type="predicted"/>
<sequence>MTLVLSEKLIACITFSAKLYVQALDDEADSQKTIRLPSAAVSTFHADGNWLALTITDTYGSTSSLLVYDHITRKATQYTVEHPEAAVTETCATDTVTSTEDVHRPTALQQSCPSSVIIGEEQGTFDLFYETCAESTVQGDEQQVHRVRLVHQRHPRCTKTYR</sequence>
<dbReference type="RefSeq" id="XP_065458451.1">
    <property type="nucleotide sequence ID" value="XM_065602379.1"/>
</dbReference>
<reference evidence="1 2" key="1">
    <citation type="submission" date="2023-09" db="EMBL/GenBank/DDBJ databases">
        <title>Complete-Gapless Cercospora beticola genome.</title>
        <authorList>
            <person name="Wyatt N.A."/>
            <person name="Spanner R.E."/>
            <person name="Bolton M.D."/>
        </authorList>
    </citation>
    <scope>NUCLEOTIDE SEQUENCE [LARGE SCALE GENOMIC DNA]</scope>
    <source>
        <strain evidence="1">Cb09-40</strain>
    </source>
</reference>
<evidence type="ECO:0000313" key="1">
    <source>
        <dbReference type="EMBL" id="WPA98663.1"/>
    </source>
</evidence>
<protein>
    <submittedName>
        <fullName evidence="1">Uncharacterized protein</fullName>
    </submittedName>
</protein>
<name>A0ABZ0NGK3_CERBT</name>
<accession>A0ABZ0NGK3</accession>
<dbReference type="GeneID" id="90643954"/>